<proteinExistence type="predicted"/>
<evidence type="ECO:0000256" key="3">
    <source>
        <dbReference type="ARBA" id="ARBA00022519"/>
    </source>
</evidence>
<comment type="subcellular location">
    <subcellularLocation>
        <location evidence="1">Cell inner membrane</location>
        <topology evidence="1">Multi-pass membrane protein</topology>
    </subcellularLocation>
</comment>
<accession>A0A382EKM2</accession>
<dbReference type="GO" id="GO:0022857">
    <property type="term" value="F:transmembrane transporter activity"/>
    <property type="evidence" value="ECO:0007669"/>
    <property type="project" value="TreeGrafter"/>
</dbReference>
<keyword evidence="2" id="KW-1003">Cell membrane</keyword>
<feature type="transmembrane region" description="Helical" evidence="7">
    <location>
        <begin position="225"/>
        <end position="250"/>
    </location>
</feature>
<dbReference type="AlphaFoldDB" id="A0A382EKM2"/>
<feature type="domain" description="TRAP C4-dicarboxylate transport system permease DctM subunit" evidence="8">
    <location>
        <begin position="2"/>
        <end position="432"/>
    </location>
</feature>
<keyword evidence="4 7" id="KW-0812">Transmembrane</keyword>
<feature type="transmembrane region" description="Helical" evidence="7">
    <location>
        <begin position="327"/>
        <end position="358"/>
    </location>
</feature>
<keyword evidence="5 7" id="KW-1133">Transmembrane helix</keyword>
<dbReference type="PANTHER" id="PTHR33362">
    <property type="entry name" value="SIALIC ACID TRAP TRANSPORTER PERMEASE PROTEIN SIAT-RELATED"/>
    <property type="match status" value="1"/>
</dbReference>
<name>A0A382EKM2_9ZZZZ</name>
<feature type="transmembrane region" description="Helical" evidence="7">
    <location>
        <begin position="409"/>
        <end position="429"/>
    </location>
</feature>
<feature type="transmembrane region" description="Helical" evidence="7">
    <location>
        <begin position="286"/>
        <end position="307"/>
    </location>
</feature>
<dbReference type="GO" id="GO:0005886">
    <property type="term" value="C:plasma membrane"/>
    <property type="evidence" value="ECO:0007669"/>
    <property type="project" value="UniProtKB-SubCell"/>
</dbReference>
<feature type="non-terminal residue" evidence="9">
    <location>
        <position position="435"/>
    </location>
</feature>
<evidence type="ECO:0000256" key="5">
    <source>
        <dbReference type="ARBA" id="ARBA00022989"/>
    </source>
</evidence>
<evidence type="ECO:0000256" key="6">
    <source>
        <dbReference type="ARBA" id="ARBA00023136"/>
    </source>
</evidence>
<evidence type="ECO:0000259" key="8">
    <source>
        <dbReference type="Pfam" id="PF06808"/>
    </source>
</evidence>
<evidence type="ECO:0000256" key="4">
    <source>
        <dbReference type="ARBA" id="ARBA00022692"/>
    </source>
</evidence>
<gene>
    <name evidence="9" type="ORF">METZ01_LOCUS203317</name>
</gene>
<evidence type="ECO:0000313" key="9">
    <source>
        <dbReference type="EMBL" id="SVB50463.1"/>
    </source>
</evidence>
<protein>
    <recommendedName>
        <fullName evidence="8">TRAP C4-dicarboxylate transport system permease DctM subunit domain-containing protein</fullName>
    </recommendedName>
</protein>
<dbReference type="Pfam" id="PF06808">
    <property type="entry name" value="DctM"/>
    <property type="match status" value="1"/>
</dbReference>
<feature type="transmembrane region" description="Helical" evidence="7">
    <location>
        <begin position="256"/>
        <end position="274"/>
    </location>
</feature>
<feature type="transmembrane region" description="Helical" evidence="7">
    <location>
        <begin position="179"/>
        <end position="204"/>
    </location>
</feature>
<dbReference type="EMBL" id="UINC01044682">
    <property type="protein sequence ID" value="SVB50463.1"/>
    <property type="molecule type" value="Genomic_DNA"/>
</dbReference>
<dbReference type="InterPro" id="IPR010656">
    <property type="entry name" value="DctM"/>
</dbReference>
<dbReference type="InterPro" id="IPR004681">
    <property type="entry name" value="TRAP_DctM"/>
</dbReference>
<evidence type="ECO:0000256" key="2">
    <source>
        <dbReference type="ARBA" id="ARBA00022475"/>
    </source>
</evidence>
<evidence type="ECO:0000256" key="1">
    <source>
        <dbReference type="ARBA" id="ARBA00004429"/>
    </source>
</evidence>
<evidence type="ECO:0000256" key="7">
    <source>
        <dbReference type="SAM" id="Phobius"/>
    </source>
</evidence>
<reference evidence="9" key="1">
    <citation type="submission" date="2018-05" db="EMBL/GenBank/DDBJ databases">
        <authorList>
            <person name="Lanie J.A."/>
            <person name="Ng W.-L."/>
            <person name="Kazmierczak K.M."/>
            <person name="Andrzejewski T.M."/>
            <person name="Davidsen T.M."/>
            <person name="Wayne K.J."/>
            <person name="Tettelin H."/>
            <person name="Glass J.I."/>
            <person name="Rusch D."/>
            <person name="Podicherti R."/>
            <person name="Tsui H.-C.T."/>
            <person name="Winkler M.E."/>
        </authorList>
    </citation>
    <scope>NUCLEOTIDE SEQUENCE</scope>
</reference>
<feature type="transmembrane region" description="Helical" evidence="7">
    <location>
        <begin position="82"/>
        <end position="115"/>
    </location>
</feature>
<dbReference type="NCBIfam" id="TIGR00786">
    <property type="entry name" value="dctM"/>
    <property type="match status" value="1"/>
</dbReference>
<keyword evidence="6 7" id="KW-0472">Membrane</keyword>
<feature type="transmembrane region" description="Helical" evidence="7">
    <location>
        <begin position="370"/>
        <end position="389"/>
    </location>
</feature>
<dbReference type="PANTHER" id="PTHR33362:SF7">
    <property type="entry name" value="SLL1103 PROTEIN"/>
    <property type="match status" value="1"/>
</dbReference>
<sequence>MMGYPVALTLAGVSMLFAGMGTLSGTFDAAYITLIPNRIYGVLVNQNLFAVPLFIFMGSMLEKSRIAEDLLKNMALVFGRFPGGLGISIILVGMLLAASTGIVGATVVTMGILSLPTMLKTGYKPSLACGTLCATGTLGQIIPPSICLVLLGEVISNAYQQSQLNQEIFAPDFVSIGDLFAGAIIPGLLLVLAYGSYVFGVALLRPHDVPRVRQEHNELTKREIVYALVKGLLPPVLLMIAVLGSILVGIATPTEAAGVGAFGAIVLAVAKRALSLKVVHEVAIATTRITSMVYLILIGATIFSSVFRGFGGDLVIERLLSDLPGGVVAATAIVMLLIFLLGFILDFIEITFMVVPLVGPILLAMGLDPIWLGIIIAINLQTSFLTPPFGFSLFYLRSVAPDTIATSEIYRGVIPFVIMQLGLILLLALQPGLVT</sequence>
<organism evidence="9">
    <name type="scientific">marine metagenome</name>
    <dbReference type="NCBI Taxonomy" id="408172"/>
    <lineage>
        <taxon>unclassified sequences</taxon>
        <taxon>metagenomes</taxon>
        <taxon>ecological metagenomes</taxon>
    </lineage>
</organism>
<keyword evidence="3" id="KW-0997">Cell inner membrane</keyword>
<feature type="transmembrane region" description="Helical" evidence="7">
    <location>
        <begin position="39"/>
        <end position="61"/>
    </location>
</feature>